<dbReference type="InterPro" id="IPR025979">
    <property type="entry name" value="ChrR-like_cupin_dom"/>
</dbReference>
<evidence type="ECO:0000313" key="2">
    <source>
        <dbReference type="EMBL" id="KXF82906.1"/>
    </source>
</evidence>
<accession>A0A135IBR4</accession>
<evidence type="ECO:0000313" key="3">
    <source>
        <dbReference type="Proteomes" id="UP000070529"/>
    </source>
</evidence>
<reference evidence="2 3" key="1">
    <citation type="submission" date="2015-11" db="EMBL/GenBank/DDBJ databases">
        <title>Genomic Taxonomy of the Vibrionaceae.</title>
        <authorList>
            <person name="Gomez-Gil B."/>
            <person name="Enciso-Ibarra J."/>
        </authorList>
    </citation>
    <scope>NUCLEOTIDE SEQUENCE [LARGE SCALE GENOMIC DNA]</scope>
    <source>
        <strain evidence="2 3">CAIM 912</strain>
    </source>
</reference>
<dbReference type="STRING" id="294935.ATN88_25125"/>
<evidence type="ECO:0000259" key="1">
    <source>
        <dbReference type="Pfam" id="PF12973"/>
    </source>
</evidence>
<dbReference type="SUPFAM" id="SSF51182">
    <property type="entry name" value="RmlC-like cupins"/>
    <property type="match status" value="2"/>
</dbReference>
<dbReference type="Gene3D" id="2.60.120.10">
    <property type="entry name" value="Jelly Rolls"/>
    <property type="match status" value="1"/>
</dbReference>
<proteinExistence type="predicted"/>
<name>A0A135IBR4_9GAMM</name>
<keyword evidence="3" id="KW-1185">Reference proteome</keyword>
<dbReference type="CDD" id="cd20303">
    <property type="entry name" value="cupin_ChrR_1"/>
    <property type="match status" value="1"/>
</dbReference>
<dbReference type="Pfam" id="PF12973">
    <property type="entry name" value="Cupin_7"/>
    <property type="match status" value="1"/>
</dbReference>
<dbReference type="Proteomes" id="UP000070529">
    <property type="component" value="Unassembled WGS sequence"/>
</dbReference>
<dbReference type="OrthoDB" id="9801227at2"/>
<comment type="caution">
    <text evidence="2">The sequence shown here is derived from an EMBL/GenBank/DDBJ whole genome shotgun (WGS) entry which is preliminary data.</text>
</comment>
<dbReference type="RefSeq" id="WP_067411993.1">
    <property type="nucleotide sequence ID" value="NZ_LNTY01000010.1"/>
</dbReference>
<sequence>MSSSKLVNQTYLELNIDLTQAVQIQGGDVLFSPTPMAGVERMMFERCGDEVVKRATSCVRYAPESYFKSHSHPGGEEFIVLSGTFSDQNGDFSEGWYVRNPVGSSHRPFTDEGCEIFVKLSQLPPEEEATFALNTNEQLWMPVSQHESRLILWQSSKEETSLHQYKAGFERQEAEEDALNEFFIISGTLTVNGQGYPTRSWLRFPPHTPLAISTDEGAKVYRKKGAGQVRC</sequence>
<protein>
    <submittedName>
        <fullName evidence="2">Anti-sigma factor</fullName>
    </submittedName>
</protein>
<dbReference type="InterPro" id="IPR011051">
    <property type="entry name" value="RmlC_Cupin_sf"/>
</dbReference>
<dbReference type="AlphaFoldDB" id="A0A135IBR4"/>
<organism evidence="2 3">
    <name type="scientific">Enterovibrio coralii</name>
    <dbReference type="NCBI Taxonomy" id="294935"/>
    <lineage>
        <taxon>Bacteria</taxon>
        <taxon>Pseudomonadati</taxon>
        <taxon>Pseudomonadota</taxon>
        <taxon>Gammaproteobacteria</taxon>
        <taxon>Vibrionales</taxon>
        <taxon>Vibrionaceae</taxon>
        <taxon>Enterovibrio</taxon>
    </lineage>
</organism>
<dbReference type="EMBL" id="LNTY01000010">
    <property type="protein sequence ID" value="KXF82906.1"/>
    <property type="molecule type" value="Genomic_DNA"/>
</dbReference>
<gene>
    <name evidence="2" type="ORF">ATN88_25125</name>
</gene>
<dbReference type="InterPro" id="IPR014710">
    <property type="entry name" value="RmlC-like_jellyroll"/>
</dbReference>
<feature type="domain" description="ChrR-like cupin" evidence="1">
    <location>
        <begin position="21"/>
        <end position="123"/>
    </location>
</feature>